<accession>A0A0A8Y8Y2</accession>
<feature type="compositionally biased region" description="Basic and acidic residues" evidence="1">
    <location>
        <begin position="7"/>
        <end position="19"/>
    </location>
</feature>
<name>A0A0A8Y8Y2_ARUDO</name>
<dbReference type="AlphaFoldDB" id="A0A0A8Y8Y2"/>
<protein>
    <submittedName>
        <fullName evidence="2">Uncharacterized protein</fullName>
    </submittedName>
</protein>
<evidence type="ECO:0000313" key="2">
    <source>
        <dbReference type="EMBL" id="JAD21730.1"/>
    </source>
</evidence>
<organism evidence="2">
    <name type="scientific">Arundo donax</name>
    <name type="common">Giant reed</name>
    <name type="synonym">Donax arundinaceus</name>
    <dbReference type="NCBI Taxonomy" id="35708"/>
    <lineage>
        <taxon>Eukaryota</taxon>
        <taxon>Viridiplantae</taxon>
        <taxon>Streptophyta</taxon>
        <taxon>Embryophyta</taxon>
        <taxon>Tracheophyta</taxon>
        <taxon>Spermatophyta</taxon>
        <taxon>Magnoliopsida</taxon>
        <taxon>Liliopsida</taxon>
        <taxon>Poales</taxon>
        <taxon>Poaceae</taxon>
        <taxon>PACMAD clade</taxon>
        <taxon>Arundinoideae</taxon>
        <taxon>Arundineae</taxon>
        <taxon>Arundo</taxon>
    </lineage>
</organism>
<reference evidence="2" key="2">
    <citation type="journal article" date="2015" name="Data Brief">
        <title>Shoot transcriptome of the giant reed, Arundo donax.</title>
        <authorList>
            <person name="Barrero R.A."/>
            <person name="Guerrero F.D."/>
            <person name="Moolhuijzen P."/>
            <person name="Goolsby J.A."/>
            <person name="Tidwell J."/>
            <person name="Bellgard S.E."/>
            <person name="Bellgard M.I."/>
        </authorList>
    </citation>
    <scope>NUCLEOTIDE SEQUENCE</scope>
    <source>
        <tissue evidence="2">Shoot tissue taken approximately 20 cm above the soil surface</tissue>
    </source>
</reference>
<feature type="region of interest" description="Disordered" evidence="1">
    <location>
        <begin position="1"/>
        <end position="20"/>
    </location>
</feature>
<dbReference type="EMBL" id="GBRH01276165">
    <property type="protein sequence ID" value="JAD21730.1"/>
    <property type="molecule type" value="Transcribed_RNA"/>
</dbReference>
<sequence>MNRIKRHSDLASQRKEHATSFDCGQRTSQLLLLSKNIII</sequence>
<proteinExistence type="predicted"/>
<reference evidence="2" key="1">
    <citation type="submission" date="2014-09" db="EMBL/GenBank/DDBJ databases">
        <authorList>
            <person name="Magalhaes I.L.F."/>
            <person name="Oliveira U."/>
            <person name="Santos F.R."/>
            <person name="Vidigal T.H.D.A."/>
            <person name="Brescovit A.D."/>
            <person name="Santos A.J."/>
        </authorList>
    </citation>
    <scope>NUCLEOTIDE SEQUENCE</scope>
    <source>
        <tissue evidence="2">Shoot tissue taken approximately 20 cm above the soil surface</tissue>
    </source>
</reference>
<evidence type="ECO:0000256" key="1">
    <source>
        <dbReference type="SAM" id="MobiDB-lite"/>
    </source>
</evidence>